<dbReference type="InterPro" id="IPR005287">
    <property type="entry name" value="CHP00375"/>
</dbReference>
<evidence type="ECO:0000313" key="1">
    <source>
        <dbReference type="EMBL" id="TLS35668.1"/>
    </source>
</evidence>
<name>A0A5R9F2E4_9BACL</name>
<keyword evidence="2" id="KW-1185">Reference proteome</keyword>
<dbReference type="InterPro" id="IPR016195">
    <property type="entry name" value="Pol/histidinol_Pase-like"/>
</dbReference>
<evidence type="ECO:0000313" key="2">
    <source>
        <dbReference type="Proteomes" id="UP000308230"/>
    </source>
</evidence>
<proteinExistence type="predicted"/>
<gene>
    <name evidence="1" type="ORF">FCL54_19405</name>
</gene>
<dbReference type="Proteomes" id="UP000308230">
    <property type="component" value="Unassembled WGS sequence"/>
</dbReference>
<dbReference type="Gene3D" id="3.20.20.140">
    <property type="entry name" value="Metal-dependent hydrolases"/>
    <property type="match status" value="1"/>
</dbReference>
<dbReference type="InterPro" id="IPR010994">
    <property type="entry name" value="RuvA_2-like"/>
</dbReference>
<dbReference type="SUPFAM" id="SSF89550">
    <property type="entry name" value="PHP domain-like"/>
    <property type="match status" value="1"/>
</dbReference>
<dbReference type="OrthoDB" id="9810135at2"/>
<dbReference type="Gene3D" id="1.10.150.20">
    <property type="entry name" value="5' to 3' exonuclease, C-terminal subdomain"/>
    <property type="match status" value="1"/>
</dbReference>
<dbReference type="SUPFAM" id="SSF47781">
    <property type="entry name" value="RuvA domain 2-like"/>
    <property type="match status" value="1"/>
</dbReference>
<protein>
    <submittedName>
        <fullName evidence="1">TIGR00375 family protein</fullName>
    </submittedName>
</protein>
<dbReference type="EMBL" id="SWLG01000018">
    <property type="protein sequence ID" value="TLS35668.1"/>
    <property type="molecule type" value="Genomic_DNA"/>
</dbReference>
<dbReference type="NCBIfam" id="TIGR00375">
    <property type="entry name" value="TIGR00375 family protein"/>
    <property type="match status" value="1"/>
</dbReference>
<organism evidence="1 2">
    <name type="scientific">Exobacillus caeni</name>
    <dbReference type="NCBI Taxonomy" id="2574798"/>
    <lineage>
        <taxon>Bacteria</taxon>
        <taxon>Bacillati</taxon>
        <taxon>Bacillota</taxon>
        <taxon>Bacilli</taxon>
        <taxon>Bacillales</taxon>
        <taxon>Guptibacillaceae</taxon>
        <taxon>Exobacillus</taxon>
    </lineage>
</organism>
<dbReference type="AlphaFoldDB" id="A0A5R9F2E4"/>
<accession>A0A5R9F2E4</accession>
<dbReference type="PANTHER" id="PTHR40084:SF1">
    <property type="entry name" value="PHOSPHOTRANSFERASE"/>
    <property type="match status" value="1"/>
</dbReference>
<dbReference type="RefSeq" id="WP_138128603.1">
    <property type="nucleotide sequence ID" value="NZ_SWLG01000018.1"/>
</dbReference>
<reference evidence="1 2" key="1">
    <citation type="submission" date="2019-04" db="EMBL/GenBank/DDBJ databases">
        <title>Bacillus caeni sp. nov., a bacterium isolated from mangrove sediment.</title>
        <authorList>
            <person name="Huang H."/>
            <person name="Mo K."/>
            <person name="Hu Y."/>
        </authorList>
    </citation>
    <scope>NUCLEOTIDE SEQUENCE [LARGE SCALE GENOMIC DNA]</scope>
    <source>
        <strain evidence="1 2">HB172195</strain>
    </source>
</reference>
<comment type="caution">
    <text evidence="1">The sequence shown here is derived from an EMBL/GenBank/DDBJ whole genome shotgun (WGS) entry which is preliminary data.</text>
</comment>
<dbReference type="CDD" id="cd19067">
    <property type="entry name" value="PfuEndoQ-like"/>
    <property type="match status" value="1"/>
</dbReference>
<dbReference type="PANTHER" id="PTHR40084">
    <property type="entry name" value="PHOSPHOHYDROLASE, PHP FAMILY"/>
    <property type="match status" value="1"/>
</dbReference>
<sequence length="386" mass="42815">MEIFADFHIHIGRTESGRPVKITGSKSLTLQNILKEAALVKGMNMIGIIDCHVPEVISELEGLVSDGTVVALEDGGLQFENLTLIPGCEIELYDKNCKGPVHVLVYLPNISKMKHFTNWLSARMKNITLSSQRIYEDAKTLQEKAKELGGLFIPAHIFTPFKSLYGKGVSKSLTEIFHPSLIDAVELGLSSDTQMADQIQELNRYPFLTNSDAHSVGKIAREYQKLELHASTYKEFKMALRNEGGRKILANYGLDPRLGKYHRTSCASCFSVIEPESANVCPACGETTLVKGVFDRLEELADSSGRQRERPPYFHQVPLEFIPGLGPKTLQKLLDHFGTEMAILHYVSERDLAEVVPKKIAETIGKARNGELKLRTGGAGKYGKVD</sequence>